<dbReference type="EMBL" id="JASATX010000001">
    <property type="protein sequence ID" value="MDI2098323.1"/>
    <property type="molecule type" value="Genomic_DNA"/>
</dbReference>
<dbReference type="AlphaFoldDB" id="A0AAW6T7J2"/>
<dbReference type="RefSeq" id="WP_281488065.1">
    <property type="nucleotide sequence ID" value="NZ_JASATX010000001.1"/>
</dbReference>
<organism evidence="1 2">
    <name type="scientific">Ruicaihuangia caeni</name>
    <dbReference type="NCBI Taxonomy" id="3042517"/>
    <lineage>
        <taxon>Bacteria</taxon>
        <taxon>Bacillati</taxon>
        <taxon>Actinomycetota</taxon>
        <taxon>Actinomycetes</taxon>
        <taxon>Micrococcales</taxon>
        <taxon>Microbacteriaceae</taxon>
        <taxon>Ruicaihuangia</taxon>
    </lineage>
</organism>
<keyword evidence="2" id="KW-1185">Reference proteome</keyword>
<dbReference type="Pfam" id="PF14390">
    <property type="entry name" value="DUF4420"/>
    <property type="match status" value="1"/>
</dbReference>
<proteinExistence type="predicted"/>
<protein>
    <submittedName>
        <fullName evidence="1">PD-(D/E)XK motif protein</fullName>
    </submittedName>
</protein>
<dbReference type="InterPro" id="IPR025534">
    <property type="entry name" value="DUF4420"/>
</dbReference>
<evidence type="ECO:0000313" key="2">
    <source>
        <dbReference type="Proteomes" id="UP001321506"/>
    </source>
</evidence>
<accession>A0AAW6T7J2</accession>
<gene>
    <name evidence="1" type="ORF">QF206_04995</name>
</gene>
<evidence type="ECO:0000313" key="1">
    <source>
        <dbReference type="EMBL" id="MDI2098323.1"/>
    </source>
</evidence>
<dbReference type="Proteomes" id="UP001321506">
    <property type="component" value="Unassembled WGS sequence"/>
</dbReference>
<name>A0AAW6T7J2_9MICO</name>
<comment type="caution">
    <text evidence="1">The sequence shown here is derived from an EMBL/GenBank/DDBJ whole genome shotgun (WGS) entry which is preliminary data.</text>
</comment>
<reference evidence="1 2" key="1">
    <citation type="submission" date="2023-04" db="EMBL/GenBank/DDBJ databases">
        <title>Klugiella caeni sp. nov. isolated from the sludge of biochemical tank.</title>
        <authorList>
            <person name="Geng K."/>
        </authorList>
    </citation>
    <scope>NUCLEOTIDE SEQUENCE [LARGE SCALE GENOMIC DNA]</scope>
    <source>
        <strain evidence="1 2">YN-L-19</strain>
    </source>
</reference>
<sequence length="326" mass="34984">MSDIAGTAEFILEAFHTLGDRPLGDGALDARRVPDRHDAFVAVSAHKERFVLFEVDQETFVDERRLKALHILTGDNFTIVDAASDEVLQRRFAMVALRRGNDDLLSSFAVVAAALLSTLADNPTSAEIVDFLDSLADLVAQRGVIETSTVTGLWGELWLIASAEDPTPLATAWHSTPGDRFDFSLPSARIEVKTTAGSVRNHEFALDQLAIGDPKTVLVASLAIADDPSGRSVIDLLESLLQRLPGPVAARVNRIALRTLAGDIESAEDFTFATIGAEPFLAFAASDVPRPLVAPGSGITSVRFRCNLDALTPVARSLPEFLGLLS</sequence>